<reference evidence="2 3" key="1">
    <citation type="submission" date="2020-01" db="EMBL/GenBank/DDBJ databases">
        <title>Insect and environment-associated Actinomycetes.</title>
        <authorList>
            <person name="Currrie C."/>
            <person name="Chevrette M."/>
            <person name="Carlson C."/>
            <person name="Stubbendieck R."/>
            <person name="Wendt-Pienkowski E."/>
        </authorList>
    </citation>
    <scope>NUCLEOTIDE SEQUENCE [LARGE SCALE GENOMIC DNA]</scope>
    <source>
        <strain evidence="2 3">SID8386</strain>
    </source>
</reference>
<feature type="compositionally biased region" description="Basic residues" evidence="1">
    <location>
        <begin position="53"/>
        <end position="72"/>
    </location>
</feature>
<sequence length="81" mass="9628">MTEFLPVSSTGAPQDHRRLARHPGRRPVTGRLHRGDPGRRDRRGARLLLSRHPPLRRRVGPRPRARRQRQRHGYKFAWWPC</sequence>
<evidence type="ECO:0000313" key="2">
    <source>
        <dbReference type="EMBL" id="NEC58752.1"/>
    </source>
</evidence>
<organism evidence="2 3">
    <name type="scientific">Amycolatopsis rubida</name>
    <dbReference type="NCBI Taxonomy" id="112413"/>
    <lineage>
        <taxon>Bacteria</taxon>
        <taxon>Bacillati</taxon>
        <taxon>Actinomycetota</taxon>
        <taxon>Actinomycetes</taxon>
        <taxon>Pseudonocardiales</taxon>
        <taxon>Pseudonocardiaceae</taxon>
        <taxon>Amycolatopsis</taxon>
    </lineage>
</organism>
<accession>A0ABX0BX14</accession>
<keyword evidence="3" id="KW-1185">Reference proteome</keyword>
<dbReference type="EMBL" id="JAAGNC010000126">
    <property type="protein sequence ID" value="NEC58752.1"/>
    <property type="molecule type" value="Genomic_DNA"/>
</dbReference>
<gene>
    <name evidence="2" type="ORF">G3I59_24900</name>
</gene>
<protein>
    <submittedName>
        <fullName evidence="2">Undecaprenyl-diphosphate phosphatase</fullName>
    </submittedName>
</protein>
<evidence type="ECO:0000256" key="1">
    <source>
        <dbReference type="SAM" id="MobiDB-lite"/>
    </source>
</evidence>
<dbReference type="Proteomes" id="UP000470404">
    <property type="component" value="Unassembled WGS sequence"/>
</dbReference>
<evidence type="ECO:0000313" key="3">
    <source>
        <dbReference type="Proteomes" id="UP000470404"/>
    </source>
</evidence>
<comment type="caution">
    <text evidence="2">The sequence shown here is derived from an EMBL/GenBank/DDBJ whole genome shotgun (WGS) entry which is preliminary data.</text>
</comment>
<name>A0ABX0BX14_9PSEU</name>
<feature type="region of interest" description="Disordered" evidence="1">
    <location>
        <begin position="1"/>
        <end position="72"/>
    </location>
</feature>
<proteinExistence type="predicted"/>